<dbReference type="Proteomes" id="UP000489600">
    <property type="component" value="Unassembled WGS sequence"/>
</dbReference>
<evidence type="ECO:0000256" key="3">
    <source>
        <dbReference type="ARBA" id="ARBA00038471"/>
    </source>
</evidence>
<evidence type="ECO:0000259" key="5">
    <source>
        <dbReference type="SMART" id="SM00856"/>
    </source>
</evidence>
<dbReference type="SMART" id="SM00856">
    <property type="entry name" value="PMEI"/>
    <property type="match status" value="1"/>
</dbReference>
<protein>
    <recommendedName>
        <fullName evidence="5">Pectinesterase inhibitor domain-containing protein</fullName>
    </recommendedName>
</protein>
<evidence type="ECO:0000256" key="1">
    <source>
        <dbReference type="ARBA" id="ARBA00022729"/>
    </source>
</evidence>
<keyword evidence="2" id="KW-1015">Disulfide bond</keyword>
<accession>A0A565C3I5</accession>
<dbReference type="AlphaFoldDB" id="A0A565C3I5"/>
<evidence type="ECO:0000256" key="4">
    <source>
        <dbReference type="SAM" id="SignalP"/>
    </source>
</evidence>
<dbReference type="GO" id="GO:0004857">
    <property type="term" value="F:enzyme inhibitor activity"/>
    <property type="evidence" value="ECO:0007669"/>
    <property type="project" value="InterPro"/>
</dbReference>
<dbReference type="NCBIfam" id="TIGR01614">
    <property type="entry name" value="PME_inhib"/>
    <property type="match status" value="1"/>
</dbReference>
<dbReference type="InterPro" id="IPR035513">
    <property type="entry name" value="Invertase/methylesterase_inhib"/>
</dbReference>
<dbReference type="PANTHER" id="PTHR35357">
    <property type="entry name" value="OS02G0537100 PROTEIN"/>
    <property type="match status" value="1"/>
</dbReference>
<evidence type="ECO:0000256" key="2">
    <source>
        <dbReference type="ARBA" id="ARBA00023157"/>
    </source>
</evidence>
<gene>
    <name evidence="6" type="ORF">ANE_LOCUS18647</name>
</gene>
<feature type="signal peptide" evidence="4">
    <location>
        <begin position="1"/>
        <end position="20"/>
    </location>
</feature>
<reference evidence="6" key="1">
    <citation type="submission" date="2019-07" db="EMBL/GenBank/DDBJ databases">
        <authorList>
            <person name="Dittberner H."/>
        </authorList>
    </citation>
    <scope>NUCLEOTIDE SEQUENCE [LARGE SCALE GENOMIC DNA]</scope>
</reference>
<dbReference type="FunFam" id="1.20.140.40:FF:000002">
    <property type="entry name" value="Putative invertase inhibitor"/>
    <property type="match status" value="1"/>
</dbReference>
<organism evidence="6 7">
    <name type="scientific">Arabis nemorensis</name>
    <dbReference type="NCBI Taxonomy" id="586526"/>
    <lineage>
        <taxon>Eukaryota</taxon>
        <taxon>Viridiplantae</taxon>
        <taxon>Streptophyta</taxon>
        <taxon>Embryophyta</taxon>
        <taxon>Tracheophyta</taxon>
        <taxon>Spermatophyta</taxon>
        <taxon>Magnoliopsida</taxon>
        <taxon>eudicotyledons</taxon>
        <taxon>Gunneridae</taxon>
        <taxon>Pentapetalae</taxon>
        <taxon>rosids</taxon>
        <taxon>malvids</taxon>
        <taxon>Brassicales</taxon>
        <taxon>Brassicaceae</taxon>
        <taxon>Arabideae</taxon>
        <taxon>Arabis</taxon>
    </lineage>
</organism>
<dbReference type="SUPFAM" id="SSF101148">
    <property type="entry name" value="Plant invertase/pectin methylesterase inhibitor"/>
    <property type="match status" value="1"/>
</dbReference>
<dbReference type="GO" id="GO:0005576">
    <property type="term" value="C:extracellular region"/>
    <property type="evidence" value="ECO:0007669"/>
    <property type="project" value="UniProtKB-ARBA"/>
</dbReference>
<comment type="similarity">
    <text evidence="3">Belongs to the PMEI family.</text>
</comment>
<comment type="caution">
    <text evidence="6">The sequence shown here is derived from an EMBL/GenBank/DDBJ whole genome shotgun (WGS) entry which is preliminary data.</text>
</comment>
<sequence length="176" mass="19195">MKYFVSFVLFCLLLNVFATAQTLIQDSCKKAAARDPNIKYDFCVKSLEEDPQSKTATTLEGLLVASTKNAASKMVSLKGVVDNILKSKSYPKGSEIPLRDCLELYSDGNGDLNTALTNVKSRDYESANVNLSAALTAPSTCETGFKEAKQQKSPLTNDNNVLIQKIVIPLAFTNML</sequence>
<feature type="chain" id="PRO_5021925785" description="Pectinesterase inhibitor domain-containing protein" evidence="4">
    <location>
        <begin position="21"/>
        <end position="176"/>
    </location>
</feature>
<dbReference type="EMBL" id="CABITT030000006">
    <property type="protein sequence ID" value="VVB08203.1"/>
    <property type="molecule type" value="Genomic_DNA"/>
</dbReference>
<proteinExistence type="inferred from homology"/>
<evidence type="ECO:0000313" key="6">
    <source>
        <dbReference type="EMBL" id="VVB08203.1"/>
    </source>
</evidence>
<feature type="domain" description="Pectinesterase inhibitor" evidence="5">
    <location>
        <begin position="19"/>
        <end position="172"/>
    </location>
</feature>
<evidence type="ECO:0000313" key="7">
    <source>
        <dbReference type="Proteomes" id="UP000489600"/>
    </source>
</evidence>
<keyword evidence="7" id="KW-1185">Reference proteome</keyword>
<dbReference type="Pfam" id="PF04043">
    <property type="entry name" value="PMEI"/>
    <property type="match status" value="1"/>
</dbReference>
<dbReference type="CDD" id="cd15795">
    <property type="entry name" value="PMEI-Pla_a_1_like"/>
    <property type="match status" value="1"/>
</dbReference>
<keyword evidence="1 4" id="KW-0732">Signal</keyword>
<name>A0A565C3I5_9BRAS</name>
<dbReference type="InterPro" id="IPR034088">
    <property type="entry name" value="Pla_a_1-like"/>
</dbReference>
<dbReference type="Gene3D" id="1.20.140.40">
    <property type="entry name" value="Invertase/pectin methylesterase inhibitor family protein"/>
    <property type="match status" value="1"/>
</dbReference>
<dbReference type="OrthoDB" id="1915198at2759"/>
<dbReference type="PANTHER" id="PTHR35357:SF17">
    <property type="entry name" value="PECTINESTERASE INHIBITOR 12"/>
    <property type="match status" value="1"/>
</dbReference>
<dbReference type="InterPro" id="IPR006501">
    <property type="entry name" value="Pectinesterase_inhib_dom"/>
</dbReference>